<dbReference type="Proteomes" id="UP001300745">
    <property type="component" value="Unassembled WGS sequence"/>
</dbReference>
<reference evidence="1 2" key="1">
    <citation type="submission" date="2022-11" db="EMBL/GenBank/DDBJ databases">
        <title>Mycobacterium sp. nov.</title>
        <authorList>
            <person name="Papic B."/>
            <person name="Spicic S."/>
            <person name="Duvnjak S."/>
        </authorList>
    </citation>
    <scope>NUCLEOTIDE SEQUENCE [LARGE SCALE GENOMIC DNA]</scope>
    <source>
        <strain evidence="1 2">CVI_P4</strain>
    </source>
</reference>
<proteinExistence type="predicted"/>
<comment type="caution">
    <text evidence="1">The sequence shown here is derived from an EMBL/GenBank/DDBJ whole genome shotgun (WGS) entry which is preliminary data.</text>
</comment>
<gene>
    <name evidence="1" type="ORF">ORI27_03855</name>
</gene>
<organism evidence="1 2">
    <name type="scientific">Mycobacterium pinniadriaticum</name>
    <dbReference type="NCBI Taxonomy" id="2994102"/>
    <lineage>
        <taxon>Bacteria</taxon>
        <taxon>Bacillati</taxon>
        <taxon>Actinomycetota</taxon>
        <taxon>Actinomycetes</taxon>
        <taxon>Mycobacteriales</taxon>
        <taxon>Mycobacteriaceae</taxon>
        <taxon>Mycobacterium</taxon>
    </lineage>
</organism>
<keyword evidence="2" id="KW-1185">Reference proteome</keyword>
<sequence length="66" mass="7163">MTIQFGGGPMPQDWYGTLDAIAVKRLDPLPGVGRIVTLEQVPEAIDMARRPEGPPRIIVHPNGDTT</sequence>
<evidence type="ECO:0000313" key="2">
    <source>
        <dbReference type="Proteomes" id="UP001300745"/>
    </source>
</evidence>
<dbReference type="EMBL" id="JAPJDO010000002">
    <property type="protein sequence ID" value="MCX2935820.1"/>
    <property type="molecule type" value="Genomic_DNA"/>
</dbReference>
<dbReference type="RefSeq" id="WP_265995181.1">
    <property type="nucleotide sequence ID" value="NZ_JAPJDN010000002.1"/>
</dbReference>
<accession>A0ABT3S8K1</accession>
<evidence type="ECO:0000313" key="1">
    <source>
        <dbReference type="EMBL" id="MCX2935820.1"/>
    </source>
</evidence>
<evidence type="ECO:0008006" key="3">
    <source>
        <dbReference type="Google" id="ProtNLM"/>
    </source>
</evidence>
<protein>
    <recommendedName>
        <fullName evidence="3">Alcohol dehydrogenase</fullName>
    </recommendedName>
</protein>
<name>A0ABT3S8K1_9MYCO</name>